<evidence type="ECO:0000313" key="3">
    <source>
        <dbReference type="Proteomes" id="UP000663525"/>
    </source>
</evidence>
<protein>
    <recommendedName>
        <fullName evidence="4">GPR1/FUN34/yaaH family protein</fullName>
    </recommendedName>
</protein>
<keyword evidence="1" id="KW-1133">Transmembrane helix</keyword>
<dbReference type="RefSeq" id="WP_229115399.1">
    <property type="nucleotide sequence ID" value="NZ_CP064787.1"/>
</dbReference>
<dbReference type="AlphaFoldDB" id="A0A897MYN7"/>
<keyword evidence="1" id="KW-0812">Transmembrane</keyword>
<evidence type="ECO:0008006" key="4">
    <source>
        <dbReference type="Google" id="ProtNLM"/>
    </source>
</evidence>
<proteinExistence type="predicted"/>
<feature type="transmembrane region" description="Helical" evidence="1">
    <location>
        <begin position="110"/>
        <end position="130"/>
    </location>
</feature>
<dbReference type="EMBL" id="CP064787">
    <property type="protein sequence ID" value="QSG05574.1"/>
    <property type="molecule type" value="Genomic_DNA"/>
</dbReference>
<feature type="transmembrane region" description="Helical" evidence="1">
    <location>
        <begin position="161"/>
        <end position="184"/>
    </location>
</feature>
<reference evidence="2" key="1">
    <citation type="submission" date="2020-11" db="EMBL/GenBank/DDBJ databases">
        <title>Carbohydrate-dependent, anaerobic sulfur respiration: A novel catabolism in halophilic archaea.</title>
        <authorList>
            <person name="Sorokin D.Y."/>
            <person name="Messina E."/>
            <person name="Smedile F."/>
            <person name="La Cono V."/>
            <person name="Hallsworth J.E."/>
            <person name="Yakimov M.M."/>
        </authorList>
    </citation>
    <scope>NUCLEOTIDE SEQUENCE</scope>
    <source>
        <strain evidence="2">HSR12-1</strain>
    </source>
</reference>
<feature type="transmembrane region" description="Helical" evidence="1">
    <location>
        <begin position="42"/>
        <end position="64"/>
    </location>
</feature>
<gene>
    <name evidence="2" type="ORF">HSR121_1228</name>
</gene>
<evidence type="ECO:0000313" key="2">
    <source>
        <dbReference type="EMBL" id="QSG05574.1"/>
    </source>
</evidence>
<feature type="transmembrane region" description="Helical" evidence="1">
    <location>
        <begin position="137"/>
        <end position="155"/>
    </location>
</feature>
<dbReference type="GeneID" id="68854840"/>
<keyword evidence="1" id="KW-0472">Membrane</keyword>
<accession>A0A897MYN7</accession>
<organism evidence="2 3">
    <name type="scientific">Halapricum desulfuricans</name>
    <dbReference type="NCBI Taxonomy" id="2841257"/>
    <lineage>
        <taxon>Archaea</taxon>
        <taxon>Methanobacteriati</taxon>
        <taxon>Methanobacteriota</taxon>
        <taxon>Stenosarchaea group</taxon>
        <taxon>Halobacteria</taxon>
        <taxon>Halobacteriales</taxon>
        <taxon>Haloarculaceae</taxon>
        <taxon>Halapricum</taxon>
    </lineage>
</organism>
<name>A0A897MYN7_9EURY</name>
<dbReference type="Proteomes" id="UP000663525">
    <property type="component" value="Chromosome"/>
</dbReference>
<feature type="transmembrane region" description="Helical" evidence="1">
    <location>
        <begin position="76"/>
        <end position="98"/>
    </location>
</feature>
<sequence length="216" mass="22204">MSETDTADTIDPTGERWADPSALGLAPLVGINLAFAGDFLGWWGSGAAPLIAVVGFVGGLLQLLTGMLSLKRGDAAGGTLMGTFGMLFMWGPGFMLVANEVGLAGGLNPFFGTWSLFLGALLGMWSLALLQKPWFEFLIGPLGFLALGSAGLHDLGLLPAVIPGIGFLALLGWGAYMLAHALAATSGLSIPLGRPAMELFAGHADDVASTQVSRSD</sequence>
<evidence type="ECO:0000256" key="1">
    <source>
        <dbReference type="SAM" id="Phobius"/>
    </source>
</evidence>